<reference evidence="1" key="1">
    <citation type="submission" date="2014-11" db="EMBL/GenBank/DDBJ databases">
        <authorList>
            <person name="Amaro Gonzalez C."/>
        </authorList>
    </citation>
    <scope>NUCLEOTIDE SEQUENCE</scope>
</reference>
<accession>A0A0E9QMH3</accession>
<proteinExistence type="predicted"/>
<organism evidence="1">
    <name type="scientific">Anguilla anguilla</name>
    <name type="common">European freshwater eel</name>
    <name type="synonym">Muraena anguilla</name>
    <dbReference type="NCBI Taxonomy" id="7936"/>
    <lineage>
        <taxon>Eukaryota</taxon>
        <taxon>Metazoa</taxon>
        <taxon>Chordata</taxon>
        <taxon>Craniata</taxon>
        <taxon>Vertebrata</taxon>
        <taxon>Euteleostomi</taxon>
        <taxon>Actinopterygii</taxon>
        <taxon>Neopterygii</taxon>
        <taxon>Teleostei</taxon>
        <taxon>Anguilliformes</taxon>
        <taxon>Anguillidae</taxon>
        <taxon>Anguilla</taxon>
    </lineage>
</organism>
<protein>
    <submittedName>
        <fullName evidence="1">Uncharacterized protein</fullName>
    </submittedName>
</protein>
<reference evidence="1" key="2">
    <citation type="journal article" date="2015" name="Fish Shellfish Immunol.">
        <title>Early steps in the European eel (Anguilla anguilla)-Vibrio vulnificus interaction in the gills: Role of the RtxA13 toxin.</title>
        <authorList>
            <person name="Callol A."/>
            <person name="Pajuelo D."/>
            <person name="Ebbesson L."/>
            <person name="Teles M."/>
            <person name="MacKenzie S."/>
            <person name="Amaro C."/>
        </authorList>
    </citation>
    <scope>NUCLEOTIDE SEQUENCE</scope>
</reference>
<name>A0A0E9QMH3_ANGAN</name>
<dbReference type="AlphaFoldDB" id="A0A0E9QMH3"/>
<sequence length="109" mass="12162">MGHTINHFTPSSASLNKQQSFSYFCHRHRYPHRGAAVHQRPETLWLVPVSPDGVICNPANPILLNIRVVEDAQKMRMKQIAALLSSEYSWINGCSGIHNNAGRLSPSSL</sequence>
<evidence type="ECO:0000313" key="1">
    <source>
        <dbReference type="EMBL" id="JAH17717.1"/>
    </source>
</evidence>
<dbReference type="EMBL" id="GBXM01090860">
    <property type="protein sequence ID" value="JAH17717.1"/>
    <property type="molecule type" value="Transcribed_RNA"/>
</dbReference>